<proteinExistence type="predicted"/>
<keyword evidence="3" id="KW-1185">Reference proteome</keyword>
<evidence type="ECO:0000256" key="1">
    <source>
        <dbReference type="SAM" id="MobiDB-lite"/>
    </source>
</evidence>
<sequence>MHDALQSLVARYGGAVDKDLIAAIWAEHGEDRCRDIVRMLGDADSRDGSTTADAETASATCSEPLSSRSATSASTSVSTGARRALLPADDAVEPIASPQVLVEFLVACFPECGRDYLATKVQEMFCSRGQDAFLVDPVEAIAIVSSAFDNDVETVEAQQFQQRRRAQPPGKSCGASLAAIQAQYTVPRAKPKPRSRTKP</sequence>
<feature type="compositionally biased region" description="Low complexity" evidence="1">
    <location>
        <begin position="49"/>
        <end position="74"/>
    </location>
</feature>
<gene>
    <name evidence="2" type="ORF">LPJ61_007106</name>
</gene>
<evidence type="ECO:0000313" key="3">
    <source>
        <dbReference type="Proteomes" id="UP001143981"/>
    </source>
</evidence>
<accession>A0A9W7XRT2</accession>
<organism evidence="2 3">
    <name type="scientific">Coemansia biformis</name>
    <dbReference type="NCBI Taxonomy" id="1286918"/>
    <lineage>
        <taxon>Eukaryota</taxon>
        <taxon>Fungi</taxon>
        <taxon>Fungi incertae sedis</taxon>
        <taxon>Zoopagomycota</taxon>
        <taxon>Kickxellomycotina</taxon>
        <taxon>Kickxellomycetes</taxon>
        <taxon>Kickxellales</taxon>
        <taxon>Kickxellaceae</taxon>
        <taxon>Coemansia</taxon>
    </lineage>
</organism>
<evidence type="ECO:0000313" key="2">
    <source>
        <dbReference type="EMBL" id="KAJ1717860.1"/>
    </source>
</evidence>
<protein>
    <submittedName>
        <fullName evidence="2">Uncharacterized protein</fullName>
    </submittedName>
</protein>
<name>A0A9W7XRT2_9FUNG</name>
<dbReference type="OrthoDB" id="4080456at2759"/>
<dbReference type="AlphaFoldDB" id="A0A9W7XRT2"/>
<reference evidence="2" key="1">
    <citation type="submission" date="2022-07" db="EMBL/GenBank/DDBJ databases">
        <title>Phylogenomic reconstructions and comparative analyses of Kickxellomycotina fungi.</title>
        <authorList>
            <person name="Reynolds N.K."/>
            <person name="Stajich J.E."/>
            <person name="Barry K."/>
            <person name="Grigoriev I.V."/>
            <person name="Crous P."/>
            <person name="Smith M.E."/>
        </authorList>
    </citation>
    <scope>NUCLEOTIDE SEQUENCE</scope>
    <source>
        <strain evidence="2">BCRC 34381</strain>
    </source>
</reference>
<dbReference type="Proteomes" id="UP001143981">
    <property type="component" value="Unassembled WGS sequence"/>
</dbReference>
<feature type="non-terminal residue" evidence="2">
    <location>
        <position position="199"/>
    </location>
</feature>
<feature type="region of interest" description="Disordered" evidence="1">
    <location>
        <begin position="44"/>
        <end position="74"/>
    </location>
</feature>
<dbReference type="EMBL" id="JANBOI010004339">
    <property type="protein sequence ID" value="KAJ1717860.1"/>
    <property type="molecule type" value="Genomic_DNA"/>
</dbReference>
<comment type="caution">
    <text evidence="2">The sequence shown here is derived from an EMBL/GenBank/DDBJ whole genome shotgun (WGS) entry which is preliminary data.</text>
</comment>